<dbReference type="InterPro" id="IPR011004">
    <property type="entry name" value="Trimer_LpxA-like_sf"/>
</dbReference>
<comment type="caution">
    <text evidence="8">The sequence shown here is derived from an EMBL/GenBank/DDBJ whole genome shotgun (WGS) entry which is preliminary data.</text>
</comment>
<name>A0A9W8VGQ9_9HYPO</name>
<dbReference type="PANTHER" id="PTHR13072">
    <property type="entry name" value="DYNACTIN 6"/>
    <property type="match status" value="1"/>
</dbReference>
<comment type="subcellular location">
    <subcellularLocation>
        <location evidence="1">Cytoplasm</location>
        <location evidence="1">Cytoskeleton</location>
    </subcellularLocation>
</comment>
<proteinExistence type="inferred from homology"/>
<dbReference type="EMBL" id="JAOQAZ010000005">
    <property type="protein sequence ID" value="KAJ4266298.1"/>
    <property type="molecule type" value="Genomic_DNA"/>
</dbReference>
<evidence type="ECO:0000256" key="7">
    <source>
        <dbReference type="SAM" id="MobiDB-lite"/>
    </source>
</evidence>
<organism evidence="8 9">
    <name type="scientific">Fusarium torreyae</name>
    <dbReference type="NCBI Taxonomy" id="1237075"/>
    <lineage>
        <taxon>Eukaryota</taxon>
        <taxon>Fungi</taxon>
        <taxon>Dikarya</taxon>
        <taxon>Ascomycota</taxon>
        <taxon>Pezizomycotina</taxon>
        <taxon>Sordariomycetes</taxon>
        <taxon>Hypocreomycetidae</taxon>
        <taxon>Hypocreales</taxon>
        <taxon>Nectriaceae</taxon>
        <taxon>Fusarium</taxon>
    </lineage>
</organism>
<protein>
    <recommendedName>
        <fullName evidence="3">Dynactin subunit 6</fullName>
    </recommendedName>
</protein>
<evidence type="ECO:0000256" key="1">
    <source>
        <dbReference type="ARBA" id="ARBA00004245"/>
    </source>
</evidence>
<evidence type="ECO:0000256" key="2">
    <source>
        <dbReference type="ARBA" id="ARBA00007719"/>
    </source>
</evidence>
<dbReference type="Gene3D" id="2.160.10.10">
    <property type="entry name" value="Hexapeptide repeat proteins"/>
    <property type="match status" value="1"/>
</dbReference>
<dbReference type="InterPro" id="IPR027777">
    <property type="entry name" value="DCTN6"/>
</dbReference>
<dbReference type="SUPFAM" id="SSF51161">
    <property type="entry name" value="Trimeric LpxA-like enzymes"/>
    <property type="match status" value="1"/>
</dbReference>
<evidence type="ECO:0000313" key="8">
    <source>
        <dbReference type="EMBL" id="KAJ4266298.1"/>
    </source>
</evidence>
<dbReference type="GO" id="GO:0005869">
    <property type="term" value="C:dynactin complex"/>
    <property type="evidence" value="ECO:0007669"/>
    <property type="project" value="InterPro"/>
</dbReference>
<comment type="similarity">
    <text evidence="2">Belongs to the dynactin subunits 5/6 family. Dynactin subunit 6 subfamily.</text>
</comment>
<evidence type="ECO:0000256" key="3">
    <source>
        <dbReference type="ARBA" id="ARBA00016573"/>
    </source>
</evidence>
<dbReference type="AlphaFoldDB" id="A0A9W8VGQ9"/>
<evidence type="ECO:0000256" key="4">
    <source>
        <dbReference type="ARBA" id="ARBA00022490"/>
    </source>
</evidence>
<dbReference type="GO" id="GO:0007052">
    <property type="term" value="P:mitotic spindle organization"/>
    <property type="evidence" value="ECO:0007669"/>
    <property type="project" value="TreeGrafter"/>
</dbReference>
<keyword evidence="4" id="KW-0963">Cytoplasm</keyword>
<dbReference type="GO" id="GO:0070840">
    <property type="term" value="F:dynein complex binding"/>
    <property type="evidence" value="ECO:0007669"/>
    <property type="project" value="TreeGrafter"/>
</dbReference>
<keyword evidence="5" id="KW-0206">Cytoskeleton</keyword>
<gene>
    <name evidence="8" type="ORF">NW762_004282</name>
</gene>
<keyword evidence="9" id="KW-1185">Reference proteome</keyword>
<accession>A0A9W8VGQ9</accession>
<evidence type="ECO:0000313" key="9">
    <source>
        <dbReference type="Proteomes" id="UP001152049"/>
    </source>
</evidence>
<comment type="function">
    <text evidence="6">Part of the dynactin complex that activates the molecular motor dynein for ultra-processive transport along microtubules.</text>
</comment>
<dbReference type="OrthoDB" id="2355at2759"/>
<evidence type="ECO:0000256" key="6">
    <source>
        <dbReference type="ARBA" id="ARBA00034687"/>
    </source>
</evidence>
<evidence type="ECO:0000256" key="5">
    <source>
        <dbReference type="ARBA" id="ARBA00023212"/>
    </source>
</evidence>
<dbReference type="PANTHER" id="PTHR13072:SF0">
    <property type="entry name" value="DYNACTIN SUBUNIT 6"/>
    <property type="match status" value="1"/>
</dbReference>
<sequence length="211" mass="22775">MSSKRHSILPAIDRSGPRPPVHFSSSLTISDNAILQGTHSITMQTETVVHPRSKFESNIGPILIGRRCLVHERTHMGASPVDLDKAKPGGIALGDYVIIEAGSIVEAGGTEIGEGTVVHAGSTIGSGSRIGKVVINLSKLHEQELTVPKNCTITQMSYIAPGSVLPDNTVVFSNGTRRIDRRDLSDQRKLALLKELTILRKMIPSNPDKFK</sequence>
<feature type="region of interest" description="Disordered" evidence="7">
    <location>
        <begin position="1"/>
        <end position="20"/>
    </location>
</feature>
<dbReference type="Proteomes" id="UP001152049">
    <property type="component" value="Unassembled WGS sequence"/>
</dbReference>
<reference evidence="8" key="1">
    <citation type="submission" date="2022-09" db="EMBL/GenBank/DDBJ databases">
        <title>Fusarium specimens isolated from Avocado Roots.</title>
        <authorList>
            <person name="Stajich J."/>
            <person name="Roper C."/>
            <person name="Heimlech-Rivalta G."/>
        </authorList>
    </citation>
    <scope>NUCLEOTIDE SEQUENCE</scope>
    <source>
        <strain evidence="8">CF00136</strain>
    </source>
</reference>